<reference evidence="2" key="1">
    <citation type="submission" date="2020-06" db="EMBL/GenBank/DDBJ databases">
        <authorList>
            <person name="Li T."/>
            <person name="Hu X."/>
            <person name="Zhang T."/>
            <person name="Song X."/>
            <person name="Zhang H."/>
            <person name="Dai N."/>
            <person name="Sheng W."/>
            <person name="Hou X."/>
            <person name="Wei L."/>
        </authorList>
    </citation>
    <scope>NUCLEOTIDE SEQUENCE</scope>
    <source>
        <strain evidence="2">KEN1</strain>
        <tissue evidence="2">Leaf</tissue>
    </source>
</reference>
<protein>
    <submittedName>
        <fullName evidence="2">Uncharacterized protein</fullName>
    </submittedName>
</protein>
<accession>A0AAW2YB88</accession>
<gene>
    <name evidence="2" type="ORF">Slati_0176700</name>
</gene>
<sequence length="220" mass="25425">MDELTANLARPSFARVYVELDLTASKHQAIYIEDDDFTFRQPVIYENCPPYCYACKYLGHDHQNYFSKTKHDSPRASPISKTNDEANQEMEPNMNSRDANNYKMKGKRTLENLAEEDPHINTDPLNLLSSETHYQREEPTDRLQIIEAQTFAQAQDTSQTSFPDSFNSNQEMNRVFTAIQILQQEGVQGLQKATALLQEIIKKHQQHPKLPHTHIFKKPS</sequence>
<comment type="caution">
    <text evidence="2">The sequence shown here is derived from an EMBL/GenBank/DDBJ whole genome shotgun (WGS) entry which is preliminary data.</text>
</comment>
<name>A0AAW2YB88_9LAMI</name>
<organism evidence="2">
    <name type="scientific">Sesamum latifolium</name>
    <dbReference type="NCBI Taxonomy" id="2727402"/>
    <lineage>
        <taxon>Eukaryota</taxon>
        <taxon>Viridiplantae</taxon>
        <taxon>Streptophyta</taxon>
        <taxon>Embryophyta</taxon>
        <taxon>Tracheophyta</taxon>
        <taxon>Spermatophyta</taxon>
        <taxon>Magnoliopsida</taxon>
        <taxon>eudicotyledons</taxon>
        <taxon>Gunneridae</taxon>
        <taxon>Pentapetalae</taxon>
        <taxon>asterids</taxon>
        <taxon>lamiids</taxon>
        <taxon>Lamiales</taxon>
        <taxon>Pedaliaceae</taxon>
        <taxon>Sesamum</taxon>
    </lineage>
</organism>
<dbReference type="EMBL" id="JACGWN010000001">
    <property type="protein sequence ID" value="KAL0462891.1"/>
    <property type="molecule type" value="Genomic_DNA"/>
</dbReference>
<evidence type="ECO:0000256" key="1">
    <source>
        <dbReference type="SAM" id="MobiDB-lite"/>
    </source>
</evidence>
<dbReference type="PANTHER" id="PTHR31286:SF180">
    <property type="entry name" value="OS10G0362600 PROTEIN"/>
    <property type="match status" value="1"/>
</dbReference>
<dbReference type="PANTHER" id="PTHR31286">
    <property type="entry name" value="GLYCINE-RICH CELL WALL STRUCTURAL PROTEIN 1.8-LIKE"/>
    <property type="match status" value="1"/>
</dbReference>
<proteinExistence type="predicted"/>
<dbReference type="InterPro" id="IPR040256">
    <property type="entry name" value="At4g02000-like"/>
</dbReference>
<feature type="region of interest" description="Disordered" evidence="1">
    <location>
        <begin position="67"/>
        <end position="100"/>
    </location>
</feature>
<reference evidence="2" key="2">
    <citation type="journal article" date="2024" name="Plant">
        <title>Genomic evolution and insights into agronomic trait innovations of Sesamum species.</title>
        <authorList>
            <person name="Miao H."/>
            <person name="Wang L."/>
            <person name="Qu L."/>
            <person name="Liu H."/>
            <person name="Sun Y."/>
            <person name="Le M."/>
            <person name="Wang Q."/>
            <person name="Wei S."/>
            <person name="Zheng Y."/>
            <person name="Lin W."/>
            <person name="Duan Y."/>
            <person name="Cao H."/>
            <person name="Xiong S."/>
            <person name="Wang X."/>
            <person name="Wei L."/>
            <person name="Li C."/>
            <person name="Ma Q."/>
            <person name="Ju M."/>
            <person name="Zhao R."/>
            <person name="Li G."/>
            <person name="Mu C."/>
            <person name="Tian Q."/>
            <person name="Mei H."/>
            <person name="Zhang T."/>
            <person name="Gao T."/>
            <person name="Zhang H."/>
        </authorList>
    </citation>
    <scope>NUCLEOTIDE SEQUENCE</scope>
    <source>
        <strain evidence="2">KEN1</strain>
    </source>
</reference>
<evidence type="ECO:0000313" key="2">
    <source>
        <dbReference type="EMBL" id="KAL0462891.1"/>
    </source>
</evidence>
<dbReference type="AlphaFoldDB" id="A0AAW2YB88"/>